<name>A0A382EAF8_9ZZZZ</name>
<proteinExistence type="predicted"/>
<feature type="non-terminal residue" evidence="1">
    <location>
        <position position="327"/>
    </location>
</feature>
<dbReference type="AlphaFoldDB" id="A0A382EAF8"/>
<dbReference type="EMBL" id="UINC01043441">
    <property type="protein sequence ID" value="SVB47485.1"/>
    <property type="molecule type" value="Genomic_DNA"/>
</dbReference>
<evidence type="ECO:0000313" key="1">
    <source>
        <dbReference type="EMBL" id="SVB47485.1"/>
    </source>
</evidence>
<gene>
    <name evidence="1" type="ORF">METZ01_LOCUS200339</name>
</gene>
<accession>A0A382EAF8</accession>
<sequence length="327" mass="37149">MPKSDGPLRYQVLYDYAYYFRANPTITEAHSSGWFGRRVTLPPALCKQRWETNAAAAVDAQKKANLRLSTNALLCYYPHFQLLDQAPRHRKSDWQFSNLGRSCRFILDPRAHVHLELITSLHKNYQKKVNMMDRVPTDNGPTGHDLPMCLQSTFETYAPLWARLAGDGWLDEPEMRSVKKTIADLEKYNAYHVEIDDAWVKLSVADCVALEAARLAGKASLDLHGHCFDFVTRTAAGDAYISSATSSDGTDVRVRWSPYRVQREGGEKGDFYSRVELLENTKDQLFAGLKKGNSKFLELHAAYHEAPVSFNFIFTTWSKDFAAHVCD</sequence>
<reference evidence="1" key="1">
    <citation type="submission" date="2018-05" db="EMBL/GenBank/DDBJ databases">
        <authorList>
            <person name="Lanie J.A."/>
            <person name="Ng W.-L."/>
            <person name="Kazmierczak K.M."/>
            <person name="Andrzejewski T.M."/>
            <person name="Davidsen T.M."/>
            <person name="Wayne K.J."/>
            <person name="Tettelin H."/>
            <person name="Glass J.I."/>
            <person name="Rusch D."/>
            <person name="Podicherti R."/>
            <person name="Tsui H.-C.T."/>
            <person name="Winkler M.E."/>
        </authorList>
    </citation>
    <scope>NUCLEOTIDE SEQUENCE</scope>
</reference>
<protein>
    <submittedName>
        <fullName evidence="1">Uncharacterized protein</fullName>
    </submittedName>
</protein>
<organism evidence="1">
    <name type="scientific">marine metagenome</name>
    <dbReference type="NCBI Taxonomy" id="408172"/>
    <lineage>
        <taxon>unclassified sequences</taxon>
        <taxon>metagenomes</taxon>
        <taxon>ecological metagenomes</taxon>
    </lineage>
</organism>